<dbReference type="AlphaFoldDB" id="A0A376H5D6"/>
<name>A0A376H5D6_ENTGA</name>
<dbReference type="Proteomes" id="UP000254807">
    <property type="component" value="Unassembled WGS sequence"/>
</dbReference>
<dbReference type="SUPFAM" id="SSF53335">
    <property type="entry name" value="S-adenosyl-L-methionine-dependent methyltransferases"/>
    <property type="match status" value="1"/>
</dbReference>
<gene>
    <name evidence="7" type="ORF">NCTC12360_02045</name>
</gene>
<evidence type="ECO:0000313" key="8">
    <source>
        <dbReference type="Proteomes" id="UP000254807"/>
    </source>
</evidence>
<dbReference type="InterPro" id="IPR011639">
    <property type="entry name" value="MethylTrfase_TaqI-like_dom"/>
</dbReference>
<dbReference type="GO" id="GO:0006304">
    <property type="term" value="P:DNA modification"/>
    <property type="evidence" value="ECO:0007669"/>
    <property type="project" value="InterPro"/>
</dbReference>
<dbReference type="InterPro" id="IPR029063">
    <property type="entry name" value="SAM-dependent_MTases_sf"/>
</dbReference>
<dbReference type="EMBL" id="UFYW01000001">
    <property type="protein sequence ID" value="STD83578.1"/>
    <property type="molecule type" value="Genomic_DNA"/>
</dbReference>
<dbReference type="PANTHER" id="PTHR33841">
    <property type="entry name" value="DNA METHYLTRANSFERASE YEEA-RELATED"/>
    <property type="match status" value="1"/>
</dbReference>
<dbReference type="InterPro" id="IPR002052">
    <property type="entry name" value="DNA_methylase_N6_adenine_CS"/>
</dbReference>
<dbReference type="Pfam" id="PF07669">
    <property type="entry name" value="Eco57I"/>
    <property type="match status" value="1"/>
</dbReference>
<evidence type="ECO:0000256" key="2">
    <source>
        <dbReference type="ARBA" id="ARBA00022603"/>
    </source>
</evidence>
<dbReference type="GO" id="GO:0009007">
    <property type="term" value="F:site-specific DNA-methyltransferase (adenine-specific) activity"/>
    <property type="evidence" value="ECO:0007669"/>
    <property type="project" value="UniProtKB-EC"/>
</dbReference>
<keyword evidence="2 7" id="KW-0489">Methyltransferase</keyword>
<evidence type="ECO:0000256" key="4">
    <source>
        <dbReference type="ARBA" id="ARBA00022691"/>
    </source>
</evidence>
<dbReference type="GO" id="GO:0003676">
    <property type="term" value="F:nucleic acid binding"/>
    <property type="evidence" value="ECO:0007669"/>
    <property type="project" value="InterPro"/>
</dbReference>
<reference evidence="7 8" key="1">
    <citation type="submission" date="2018-06" db="EMBL/GenBank/DDBJ databases">
        <authorList>
            <consortium name="Pathogen Informatics"/>
            <person name="Doyle S."/>
        </authorList>
    </citation>
    <scope>NUCLEOTIDE SEQUENCE [LARGE SCALE GENOMIC DNA]</scope>
    <source>
        <strain evidence="7 8">NCTC12360</strain>
    </source>
</reference>
<organism evidence="7 8">
    <name type="scientific">Enterococcus gallinarum</name>
    <dbReference type="NCBI Taxonomy" id="1353"/>
    <lineage>
        <taxon>Bacteria</taxon>
        <taxon>Bacillati</taxon>
        <taxon>Bacillota</taxon>
        <taxon>Bacilli</taxon>
        <taxon>Lactobacillales</taxon>
        <taxon>Enterococcaceae</taxon>
        <taxon>Enterococcus</taxon>
    </lineage>
</organism>
<keyword evidence="8" id="KW-1185">Reference proteome</keyword>
<evidence type="ECO:0000256" key="1">
    <source>
        <dbReference type="ARBA" id="ARBA00011900"/>
    </source>
</evidence>
<dbReference type="GO" id="GO:0032259">
    <property type="term" value="P:methylation"/>
    <property type="evidence" value="ECO:0007669"/>
    <property type="project" value="UniProtKB-KW"/>
</dbReference>
<accession>A0A376H5D6</accession>
<dbReference type="PANTHER" id="PTHR33841:SF1">
    <property type="entry name" value="DNA METHYLTRANSFERASE A"/>
    <property type="match status" value="1"/>
</dbReference>
<dbReference type="Gene3D" id="3.40.50.150">
    <property type="entry name" value="Vaccinia Virus protein VP39"/>
    <property type="match status" value="1"/>
</dbReference>
<dbReference type="EC" id="2.1.1.72" evidence="1"/>
<dbReference type="OrthoDB" id="32195at2"/>
<evidence type="ECO:0000256" key="5">
    <source>
        <dbReference type="ARBA" id="ARBA00047942"/>
    </source>
</evidence>
<comment type="catalytic activity">
    <reaction evidence="5">
        <text>a 2'-deoxyadenosine in DNA + S-adenosyl-L-methionine = an N(6)-methyl-2'-deoxyadenosine in DNA + S-adenosyl-L-homocysteine + H(+)</text>
        <dbReference type="Rhea" id="RHEA:15197"/>
        <dbReference type="Rhea" id="RHEA-COMP:12418"/>
        <dbReference type="Rhea" id="RHEA-COMP:12419"/>
        <dbReference type="ChEBI" id="CHEBI:15378"/>
        <dbReference type="ChEBI" id="CHEBI:57856"/>
        <dbReference type="ChEBI" id="CHEBI:59789"/>
        <dbReference type="ChEBI" id="CHEBI:90615"/>
        <dbReference type="ChEBI" id="CHEBI:90616"/>
        <dbReference type="EC" id="2.1.1.72"/>
    </reaction>
</comment>
<protein>
    <recommendedName>
        <fullName evidence="1">site-specific DNA-methyltransferase (adenine-specific)</fullName>
        <ecNumber evidence="1">2.1.1.72</ecNumber>
    </recommendedName>
</protein>
<feature type="domain" description="Type II methyltransferase M.TaqI-like" evidence="6">
    <location>
        <begin position="544"/>
        <end position="712"/>
    </location>
</feature>
<dbReference type="PROSITE" id="PS00092">
    <property type="entry name" value="N6_MTASE"/>
    <property type="match status" value="1"/>
</dbReference>
<dbReference type="InterPro" id="IPR050953">
    <property type="entry name" value="N4_N6_ade-DNA_methylase"/>
</dbReference>
<keyword evidence="3 7" id="KW-0808">Transferase</keyword>
<evidence type="ECO:0000256" key="3">
    <source>
        <dbReference type="ARBA" id="ARBA00022679"/>
    </source>
</evidence>
<evidence type="ECO:0000313" key="7">
    <source>
        <dbReference type="EMBL" id="STD83578.1"/>
    </source>
</evidence>
<proteinExistence type="predicted"/>
<dbReference type="RefSeq" id="WP_060815433.1">
    <property type="nucleotide sequence ID" value="NZ_CAAKOE010000005.1"/>
</dbReference>
<sequence>MEIVDMLKSLTADEQSIQIVADYLGYSVGRNPNEPESEWRMLFTDKIPDKTSAVLALKTVSDLTLETKTMDIRKLHKRVEELAVSFGGSFDAEIAGFVGQKRIVLFRLRNGNRDERLDLNEETIGKVLYLDNFNMLKNSSITVEQDDFWGGYVIHGLKDVFKRELTNHFLMMVALYRKKLSELITSKPYKNELAPLVSDNARAYIIKNALTQLVEDESYTAVLSNVVDTIILRQLMRRFIEAYYGKDEVHPFELSGIALGVGRGTLDEAIKETVEIYSNLTNSTESAINKLNKKKSVIEKYDDYVEISLFDEDEYNVTSKIKMKDDSKKRLIELHDKATRQFQTVYGGDLFASSIGKVTTRIENLIVEHDAEMWAKFWIDTSSENYSFRFEDVPPEALEKQYENSMSQNVQIKIEDGKPIVFYGEDLQEQKNKGAYYTDEKFVQYMVQQTVEVEFQNRIADVKEAIKDGKEAEIIKMLDYLFDMKIADLTAGGGSFLRGAFRQLAEKHDALVGLKVTDTVREKYPMMQAGDEGSFAWEKYILDNMVYGVDIDYKAILISSLTLMLSSLQHRPVNQKLPELIGNTLIHQNSLMNSVPFYERETIYANYQKEIKALLKLKREQSPKYESKRQELQWTLLQYVQSILNGETQFLHVEALEVNLPEVFFDEDGKLKKNAGFDCIIGNPPWEIWKPNSDEFFSQYNSEYLSAKNKKGKMIIQNNIFAQLPTVKEKWNELETRIQLGSVFFRNDKNFKFQSWKVEGRKTGSDINLYKISMERFSQLTTDSGLLSILVPDNLMTDLGSTGLRHLIFDRMQIIEFLSFENTKGIFSLVHRSYKFAVLTINKEMIQNTYFHSFFYKTSLSDLNNDLIKLEYPLWLVKESEPEKYSLFEPRNKTEFNLYQKIKLSYPPLRESKIFELKQDFHRTNDTALFQNLNDENHQFIPLYEGKLINQFRLVGVPNEGVRINDAARKTNQDYRFYRIGIRAVARETDRRALIATLLPKNSVAANSLLMQKNMAESSLEESLFILGILNSYTLDFVLRKLITINVNQTYLKQLPIPPMMNTPFAVDLIQLVKRLLMLNGEKYKEIDTLLPGTIFSDFSYEELTAEINARVAIIYGLEREELINLLRTFESANHKQAVQEEAQRIIEVYDRLKAGEE</sequence>
<evidence type="ECO:0000259" key="6">
    <source>
        <dbReference type="Pfam" id="PF07669"/>
    </source>
</evidence>
<keyword evidence="4" id="KW-0949">S-adenosyl-L-methionine</keyword>